<comment type="caution">
    <text evidence="11">The sequence shown here is derived from an EMBL/GenBank/DDBJ whole genome shotgun (WGS) entry which is preliminary data.</text>
</comment>
<proteinExistence type="inferred from homology"/>
<evidence type="ECO:0000256" key="6">
    <source>
        <dbReference type="ARBA" id="ARBA00022723"/>
    </source>
</evidence>
<dbReference type="SUPFAM" id="SSF52540">
    <property type="entry name" value="P-loop containing nucleoside triphosphate hydrolases"/>
    <property type="match status" value="1"/>
</dbReference>
<accession>A0ABV9TB91</accession>
<keyword evidence="12" id="KW-1185">Reference proteome</keyword>
<keyword evidence="4" id="KW-0963">Cytoplasm</keyword>
<gene>
    <name evidence="11" type="primary">tsaE</name>
    <name evidence="11" type="ORF">ACFPDQ_05075</name>
</gene>
<evidence type="ECO:0000256" key="8">
    <source>
        <dbReference type="ARBA" id="ARBA00022840"/>
    </source>
</evidence>
<dbReference type="InterPro" id="IPR003442">
    <property type="entry name" value="T6A_TsaE"/>
</dbReference>
<keyword evidence="9" id="KW-0460">Magnesium</keyword>
<dbReference type="Pfam" id="PF02367">
    <property type="entry name" value="TsaE"/>
    <property type="match status" value="1"/>
</dbReference>
<evidence type="ECO:0000256" key="3">
    <source>
        <dbReference type="ARBA" id="ARBA00019010"/>
    </source>
</evidence>
<dbReference type="PANTHER" id="PTHR33540:SF2">
    <property type="entry name" value="TRNA THREONYLCARBAMOYLADENOSINE BIOSYNTHESIS PROTEIN TSAE"/>
    <property type="match status" value="1"/>
</dbReference>
<dbReference type="PANTHER" id="PTHR33540">
    <property type="entry name" value="TRNA THREONYLCARBAMOYLADENOSINE BIOSYNTHESIS PROTEIN TSAE"/>
    <property type="match status" value="1"/>
</dbReference>
<evidence type="ECO:0000256" key="5">
    <source>
        <dbReference type="ARBA" id="ARBA00022694"/>
    </source>
</evidence>
<dbReference type="RefSeq" id="WP_119329813.1">
    <property type="nucleotide sequence ID" value="NZ_JBHSJH010000002.1"/>
</dbReference>
<evidence type="ECO:0000256" key="10">
    <source>
        <dbReference type="ARBA" id="ARBA00032441"/>
    </source>
</evidence>
<dbReference type="Proteomes" id="UP001595926">
    <property type="component" value="Unassembled WGS sequence"/>
</dbReference>
<reference evidence="12" key="1">
    <citation type="journal article" date="2019" name="Int. J. Syst. Evol. Microbiol.">
        <title>The Global Catalogue of Microorganisms (GCM) 10K type strain sequencing project: providing services to taxonomists for standard genome sequencing and annotation.</title>
        <authorList>
            <consortium name="The Broad Institute Genomics Platform"/>
            <consortium name="The Broad Institute Genome Sequencing Center for Infectious Disease"/>
            <person name="Wu L."/>
            <person name="Ma J."/>
        </authorList>
    </citation>
    <scope>NUCLEOTIDE SEQUENCE [LARGE SCALE GENOMIC DNA]</scope>
    <source>
        <strain evidence="12">CGMCC 1.13718</strain>
    </source>
</reference>
<sequence length="137" mass="15867">MKKIVQNEEQMLELAAEYAKTLESNTVIFLHGDLGAGKTTFVRGVLRALGYAGNVKSPTYTLVETYDFEKLNIYHFDLYRLADPEELEWIGIRDYFDNKAVSFIEWSEKGQGFLPEADRHIYIKYIEAGGRELDFRD</sequence>
<keyword evidence="8" id="KW-0067">ATP-binding</keyword>
<keyword evidence="5" id="KW-0819">tRNA processing</keyword>
<keyword evidence="6" id="KW-0479">Metal-binding</keyword>
<comment type="subcellular location">
    <subcellularLocation>
        <location evidence="1">Cytoplasm</location>
    </subcellularLocation>
</comment>
<dbReference type="NCBIfam" id="TIGR00150">
    <property type="entry name" value="T6A_YjeE"/>
    <property type="match status" value="1"/>
</dbReference>
<evidence type="ECO:0000256" key="7">
    <source>
        <dbReference type="ARBA" id="ARBA00022741"/>
    </source>
</evidence>
<evidence type="ECO:0000256" key="1">
    <source>
        <dbReference type="ARBA" id="ARBA00004496"/>
    </source>
</evidence>
<dbReference type="InterPro" id="IPR027417">
    <property type="entry name" value="P-loop_NTPase"/>
</dbReference>
<dbReference type="EMBL" id="JBHSJH010000002">
    <property type="protein sequence ID" value="MFC4892418.1"/>
    <property type="molecule type" value="Genomic_DNA"/>
</dbReference>
<comment type="similarity">
    <text evidence="2">Belongs to the TsaE family.</text>
</comment>
<evidence type="ECO:0000256" key="9">
    <source>
        <dbReference type="ARBA" id="ARBA00022842"/>
    </source>
</evidence>
<name>A0ABV9TB91_9GAMM</name>
<organism evidence="11 12">
    <name type="scientific">Pseudofrancisella aestuarii</name>
    <dbReference type="NCBI Taxonomy" id="2670347"/>
    <lineage>
        <taxon>Bacteria</taxon>
        <taxon>Pseudomonadati</taxon>
        <taxon>Pseudomonadota</taxon>
        <taxon>Gammaproteobacteria</taxon>
        <taxon>Thiotrichales</taxon>
        <taxon>Francisellaceae</taxon>
        <taxon>Pseudofrancisella</taxon>
    </lineage>
</organism>
<protein>
    <recommendedName>
        <fullName evidence="3">tRNA threonylcarbamoyladenosine biosynthesis protein TsaE</fullName>
    </recommendedName>
    <alternativeName>
        <fullName evidence="10">t(6)A37 threonylcarbamoyladenosine biosynthesis protein TsaE</fullName>
    </alternativeName>
</protein>
<dbReference type="Gene3D" id="3.40.50.300">
    <property type="entry name" value="P-loop containing nucleotide triphosphate hydrolases"/>
    <property type="match status" value="1"/>
</dbReference>
<evidence type="ECO:0000313" key="12">
    <source>
        <dbReference type="Proteomes" id="UP001595926"/>
    </source>
</evidence>
<evidence type="ECO:0000313" key="11">
    <source>
        <dbReference type="EMBL" id="MFC4892418.1"/>
    </source>
</evidence>
<keyword evidence="7" id="KW-0547">Nucleotide-binding</keyword>
<evidence type="ECO:0000256" key="2">
    <source>
        <dbReference type="ARBA" id="ARBA00007599"/>
    </source>
</evidence>
<evidence type="ECO:0000256" key="4">
    <source>
        <dbReference type="ARBA" id="ARBA00022490"/>
    </source>
</evidence>